<proteinExistence type="predicted"/>
<keyword evidence="2" id="KW-1185">Reference proteome</keyword>
<name>A0AAD4GIV2_BOLED</name>
<evidence type="ECO:0000313" key="1">
    <source>
        <dbReference type="EMBL" id="KAF8447162.1"/>
    </source>
</evidence>
<evidence type="ECO:0000313" key="2">
    <source>
        <dbReference type="Proteomes" id="UP001194468"/>
    </source>
</evidence>
<dbReference type="AlphaFoldDB" id="A0AAD4GIV2"/>
<reference evidence="1" key="1">
    <citation type="submission" date="2019-10" db="EMBL/GenBank/DDBJ databases">
        <authorList>
            <consortium name="DOE Joint Genome Institute"/>
            <person name="Kuo A."/>
            <person name="Miyauchi S."/>
            <person name="Kiss E."/>
            <person name="Drula E."/>
            <person name="Kohler A."/>
            <person name="Sanchez-Garcia M."/>
            <person name="Andreopoulos B."/>
            <person name="Barry K.W."/>
            <person name="Bonito G."/>
            <person name="Buee M."/>
            <person name="Carver A."/>
            <person name="Chen C."/>
            <person name="Cichocki N."/>
            <person name="Clum A."/>
            <person name="Culley D."/>
            <person name="Crous P.W."/>
            <person name="Fauchery L."/>
            <person name="Girlanda M."/>
            <person name="Hayes R."/>
            <person name="Keri Z."/>
            <person name="LaButti K."/>
            <person name="Lipzen A."/>
            <person name="Lombard V."/>
            <person name="Magnuson J."/>
            <person name="Maillard F."/>
            <person name="Morin E."/>
            <person name="Murat C."/>
            <person name="Nolan M."/>
            <person name="Ohm R."/>
            <person name="Pangilinan J."/>
            <person name="Pereira M."/>
            <person name="Perotto S."/>
            <person name="Peter M."/>
            <person name="Riley R."/>
            <person name="Sitrit Y."/>
            <person name="Stielow B."/>
            <person name="Szollosi G."/>
            <person name="Zifcakova L."/>
            <person name="Stursova M."/>
            <person name="Spatafora J.W."/>
            <person name="Tedersoo L."/>
            <person name="Vaario L.-M."/>
            <person name="Yamada A."/>
            <person name="Yan M."/>
            <person name="Wang P."/>
            <person name="Xu J."/>
            <person name="Bruns T."/>
            <person name="Baldrian P."/>
            <person name="Vilgalys R."/>
            <person name="Henrissat B."/>
            <person name="Grigoriev I.V."/>
            <person name="Hibbett D."/>
            <person name="Nagy L.G."/>
            <person name="Martin F.M."/>
        </authorList>
    </citation>
    <scope>NUCLEOTIDE SEQUENCE</scope>
    <source>
        <strain evidence="1">BED1</strain>
    </source>
</reference>
<protein>
    <recommendedName>
        <fullName evidence="3">BTB domain-containing protein</fullName>
    </recommendedName>
</protein>
<sequence length="306" mass="34379">MIQANSQVHRHPVYWFDDGTVIVRACNNQVDGKDSIVLFRIHEPLLRQHSKVVLEPESEDGYDVPIVTVPVTLGVQVQDFTSLLAHLYNNTPLSLEAPFQHVAAILRVSSPEQLDLPSVHSLARFYLVAMFPSGPSPFVHPSHLEEALSLALRYNITSIQKGIYYSIVTTTDFEPSSTDYPTHDDAVSLSSKTITLTPTDVVRCRNLMNGIVEHFTPILFEPPVTPHMACTNLLADKWFPMVIQSAIAGDSVCQPLEALEQLKEIDWEAEDLCAACVREKRKEWTNEQGEVWEKMDGWLKLDTASE</sequence>
<accession>A0AAD4GIV2</accession>
<evidence type="ECO:0008006" key="3">
    <source>
        <dbReference type="Google" id="ProtNLM"/>
    </source>
</evidence>
<dbReference type="Proteomes" id="UP001194468">
    <property type="component" value="Unassembled WGS sequence"/>
</dbReference>
<dbReference type="EMBL" id="WHUW01000004">
    <property type="protein sequence ID" value="KAF8447162.1"/>
    <property type="molecule type" value="Genomic_DNA"/>
</dbReference>
<reference evidence="1" key="2">
    <citation type="journal article" date="2020" name="Nat. Commun.">
        <title>Large-scale genome sequencing of mycorrhizal fungi provides insights into the early evolution of symbiotic traits.</title>
        <authorList>
            <person name="Miyauchi S."/>
            <person name="Kiss E."/>
            <person name="Kuo A."/>
            <person name="Drula E."/>
            <person name="Kohler A."/>
            <person name="Sanchez-Garcia M."/>
            <person name="Morin E."/>
            <person name="Andreopoulos B."/>
            <person name="Barry K.W."/>
            <person name="Bonito G."/>
            <person name="Buee M."/>
            <person name="Carver A."/>
            <person name="Chen C."/>
            <person name="Cichocki N."/>
            <person name="Clum A."/>
            <person name="Culley D."/>
            <person name="Crous P.W."/>
            <person name="Fauchery L."/>
            <person name="Girlanda M."/>
            <person name="Hayes R.D."/>
            <person name="Keri Z."/>
            <person name="LaButti K."/>
            <person name="Lipzen A."/>
            <person name="Lombard V."/>
            <person name="Magnuson J."/>
            <person name="Maillard F."/>
            <person name="Murat C."/>
            <person name="Nolan M."/>
            <person name="Ohm R.A."/>
            <person name="Pangilinan J."/>
            <person name="Pereira M.F."/>
            <person name="Perotto S."/>
            <person name="Peter M."/>
            <person name="Pfister S."/>
            <person name="Riley R."/>
            <person name="Sitrit Y."/>
            <person name="Stielow J.B."/>
            <person name="Szollosi G."/>
            <person name="Zifcakova L."/>
            <person name="Stursova M."/>
            <person name="Spatafora J.W."/>
            <person name="Tedersoo L."/>
            <person name="Vaario L.M."/>
            <person name="Yamada A."/>
            <person name="Yan M."/>
            <person name="Wang P."/>
            <person name="Xu J."/>
            <person name="Bruns T."/>
            <person name="Baldrian P."/>
            <person name="Vilgalys R."/>
            <person name="Dunand C."/>
            <person name="Henrissat B."/>
            <person name="Grigoriev I.V."/>
            <person name="Hibbett D."/>
            <person name="Nagy L.G."/>
            <person name="Martin F.M."/>
        </authorList>
    </citation>
    <scope>NUCLEOTIDE SEQUENCE</scope>
    <source>
        <strain evidence="1">BED1</strain>
    </source>
</reference>
<comment type="caution">
    <text evidence="1">The sequence shown here is derived from an EMBL/GenBank/DDBJ whole genome shotgun (WGS) entry which is preliminary data.</text>
</comment>
<gene>
    <name evidence="1" type="ORF">L210DRAFT_856692</name>
</gene>
<organism evidence="1 2">
    <name type="scientific">Boletus edulis BED1</name>
    <dbReference type="NCBI Taxonomy" id="1328754"/>
    <lineage>
        <taxon>Eukaryota</taxon>
        <taxon>Fungi</taxon>
        <taxon>Dikarya</taxon>
        <taxon>Basidiomycota</taxon>
        <taxon>Agaricomycotina</taxon>
        <taxon>Agaricomycetes</taxon>
        <taxon>Agaricomycetidae</taxon>
        <taxon>Boletales</taxon>
        <taxon>Boletineae</taxon>
        <taxon>Boletaceae</taxon>
        <taxon>Boletoideae</taxon>
        <taxon>Boletus</taxon>
    </lineage>
</organism>